<comment type="caution">
    <text evidence="1">The sequence shown here is derived from an EMBL/GenBank/DDBJ whole genome shotgun (WGS) entry which is preliminary data.</text>
</comment>
<accession>A0AAE3A318</accession>
<evidence type="ECO:0000313" key="1">
    <source>
        <dbReference type="EMBL" id="MCC2125147.1"/>
    </source>
</evidence>
<protein>
    <submittedName>
        <fullName evidence="1">WYL domain-containing protein</fullName>
    </submittedName>
</protein>
<dbReference type="EMBL" id="JAJEPS010000002">
    <property type="protein sequence ID" value="MCC2125147.1"/>
    <property type="molecule type" value="Genomic_DNA"/>
</dbReference>
<gene>
    <name evidence="1" type="ORF">LKD36_03025</name>
</gene>
<sequence>MIFSEFYGVYYNTIAAILTEAVAHPVFEQEMKRIIQQYAFEESKVTIPDAIRDEKWQLIKKDGTTPIKNRPSMPLSTLQKRWLKAVFCDPRVRLFGEMQFDFPDVEPLFLPSDVIIFDQYNDGDPYQDPTYIANFRLILDAIRKKYSLDIVVRTRKGKTARYVMAPQYLEYSEKDDKFRLIGADERFGCTINLGRIMSCKPCGETFEPGQEKRIVPKPRSVVFELTDQRNALERVLLHFAHFQKTAEQIDESRYSVTVYYDKEDETELVIRILSFGPMIKVTAPQSFVDLIKQRLIHQKSCEH</sequence>
<name>A0AAE3A318_9FIRM</name>
<reference evidence="1 2" key="1">
    <citation type="submission" date="2021-10" db="EMBL/GenBank/DDBJ databases">
        <title>Anaerobic single-cell dispensing facilitates the cultivation of human gut bacteria.</title>
        <authorList>
            <person name="Afrizal A."/>
        </authorList>
    </citation>
    <scope>NUCLEOTIDE SEQUENCE [LARGE SCALE GENOMIC DNA]</scope>
    <source>
        <strain evidence="1 2">CLA-AA-H276</strain>
    </source>
</reference>
<keyword evidence="2" id="KW-1185">Reference proteome</keyword>
<organism evidence="1 2">
    <name type="scientific">Hominiventricola filiformis</name>
    <dbReference type="NCBI Taxonomy" id="2885352"/>
    <lineage>
        <taxon>Bacteria</taxon>
        <taxon>Bacillati</taxon>
        <taxon>Bacillota</taxon>
        <taxon>Clostridia</taxon>
        <taxon>Lachnospirales</taxon>
        <taxon>Lachnospiraceae</taxon>
        <taxon>Hominiventricola</taxon>
    </lineage>
</organism>
<dbReference type="RefSeq" id="WP_308458625.1">
    <property type="nucleotide sequence ID" value="NZ_JAJEPS010000002.1"/>
</dbReference>
<dbReference type="Proteomes" id="UP001198220">
    <property type="component" value="Unassembled WGS sequence"/>
</dbReference>
<proteinExistence type="predicted"/>
<dbReference type="AlphaFoldDB" id="A0AAE3A318"/>
<evidence type="ECO:0000313" key="2">
    <source>
        <dbReference type="Proteomes" id="UP001198220"/>
    </source>
</evidence>